<feature type="compositionally biased region" description="Pro residues" evidence="1">
    <location>
        <begin position="583"/>
        <end position="594"/>
    </location>
</feature>
<feature type="compositionally biased region" description="Low complexity" evidence="1">
    <location>
        <begin position="595"/>
        <end position="608"/>
    </location>
</feature>
<feature type="compositionally biased region" description="Acidic residues" evidence="1">
    <location>
        <begin position="416"/>
        <end position="429"/>
    </location>
</feature>
<feature type="compositionally biased region" description="Low complexity" evidence="1">
    <location>
        <begin position="517"/>
        <end position="547"/>
    </location>
</feature>
<feature type="compositionally biased region" description="Gly residues" evidence="1">
    <location>
        <begin position="693"/>
        <end position="703"/>
    </location>
</feature>
<feature type="compositionally biased region" description="Pro residues" evidence="1">
    <location>
        <begin position="1022"/>
        <end position="1034"/>
    </location>
</feature>
<feature type="compositionally biased region" description="Basic and acidic residues" evidence="1">
    <location>
        <begin position="779"/>
        <end position="792"/>
    </location>
</feature>
<feature type="compositionally biased region" description="Low complexity" evidence="1">
    <location>
        <begin position="637"/>
        <end position="676"/>
    </location>
</feature>
<feature type="compositionally biased region" description="Low complexity" evidence="1">
    <location>
        <begin position="449"/>
        <end position="459"/>
    </location>
</feature>
<keyword evidence="4" id="KW-1185">Reference proteome</keyword>
<feature type="compositionally biased region" description="Low complexity" evidence="1">
    <location>
        <begin position="567"/>
        <end position="582"/>
    </location>
</feature>
<sequence length="1790" mass="195153">MAKNAAALSTLKDCLQFLEWLRGDKLGKDMQGLVAHRLERLLEDRYKTVSQSQIASALSNFLSNISKFHTKLCASPRGSYNGQKTAKNVLNNLIACIPKLLSAVYFLRYQVDPGFAALGGGEWKDQQVGVIALYAAIGRGLDAAITGPLDKYLIAPSHDNQYGVIPGGFDPSELRQGHLQGYSEASQMAGDLIKILDKETNAHNLFRDVYSTTVIPPTFGADTANVANAVRLVQDFCGIFGGLKSVDELRNHLYRKDRCINLQQLKDHCAKLKTSLGTIFKQDHFSFTGYGRKYEVFVDENIAKKMASWLRKNLHTVKEKLAKIKAFRSVNNINKLKSGKLQQADKTALHTYFTQNFIPYGFTFYGNHYTNKNAPYGLLQTEWDRAINDLNKPDEGLAKLVKILNGEQCQLQKQDEPEDDEEALEEPPDVELKENGETEILKPNPPKPVATKAEAAKPTATKDPEGAQNQGKKGEGTPTQNNDQSKSRDSPIGKSADATPPPVGGVAPGPPGPPGPVSKVSSPAPASPVVKAVKPAPPAASGAAGPEGPKGDQGSKGPPGTGSSDHSPTQIQTSQQTVITPSQGPPVLPPPPAALPSAPATPSLPGLSGVTVQGSPAGDAPTIQPAIPQVPVSTQRPSVSGPSAASPGDQGTRQDSGQGVGQQVTQVVTQPTSQASGHDPSSGVTTSVVPAPGGAGAGGGGKDSGAKKDAPQDSCPSEKGLTKIKLWPNGGTYCVRDPKPQARNYYGVNDTTSDELWEQYKQREILQPWQDKIKARRREKQDKERKKEDERQLQYQSMLPGIEVAYKARDGSAFHLEEREKLRKITMDVRGEILREPPDITIEIPRPVVATKTNDDDMADLPTPLSSQPPAWTTLRGAAVTSDSDYIKYASNKPLPPVPPVGVPMGHAIEPPKLPRAPKTLSAPKDMLDVTGQPITHTVLVDVPPLPPRIPKPPNPVDQYPPSPVKVDTQDMTKYLGVSDVILTKSTGSDIAVPPPHKVDTPPPPSLIDAWTIPNPKRNRPVSPPPAFKLPKTPPTADVKIPSIEISPDSRIMTASMLDVMGSPTTATNTAHPLPPLSALNLPWQRDDTVSKMPPTVTLNEHDMADITHVTGDVIKTPMAQLQGHPNMGISVTPELTGQPVAEIMFDDPDIIPIELVIEQRHETEAAPNAQIEAPPTATQGFTKQPSRTTAPPVEWLEPAAPIAALPEIPPDAFTVSIDAYDNVINTSAAEFRKKFDLNTTPDVYQCQALWYAHDASHSTDQLTPSPPPDSDQLPTPNTVREMLLWLVGLNQKGYIAFIEEHLKNLLREYNNDVSQSPDSLEVTGHPTNLTATRVANTLTEACLYSANFLYRIKHKDISDDFKTFFKYQKKYAFYYSSDPACLLCQLRDYVYVCHHQLTFLKSQCSRNKINGGWQDCQYGNNVPKSPLQAFLTDASDSKFDTHLFDPCNICLKSRVNMGFTKDDLPENLQTGKHISTILSPTCGGEDPLLTLASYLNCLTRRTPRTTGELVSFFHNFGNSLHDAPSKSLSPLGSALSKPHAHCPDWDHLEADDLQTIQDARGSAPPTANSNHDHYNDHPKTLSTLLGCGIDNAKCPQHFTPITYRAYALYSSSFTHNYLSWTAYLPDRLWESLLKLQCDLEDLQCPGSKCASLHQCDKALPLLYTHGFTPPDGALQPSLTCSKVISKLEAVVAGKPIASLMTAMDTFLYNIRTPFLLTIGALWLTATLYILHSLLYRMDVLRIRSHLLTTRASHLIDVKALLAGSRRMLSLYKDVDYFDDEPMGQLDVSQ</sequence>
<dbReference type="EMBL" id="BDSA01000002">
    <property type="protein sequence ID" value="GBE60967.1"/>
    <property type="molecule type" value="Genomic_DNA"/>
</dbReference>
<evidence type="ECO:0000256" key="1">
    <source>
        <dbReference type="SAM" id="MobiDB-lite"/>
    </source>
</evidence>
<evidence type="ECO:0000256" key="2">
    <source>
        <dbReference type="SAM" id="Phobius"/>
    </source>
</evidence>
<feature type="compositionally biased region" description="Pro residues" evidence="1">
    <location>
        <begin position="499"/>
        <end position="516"/>
    </location>
</feature>
<feature type="transmembrane region" description="Helical" evidence="2">
    <location>
        <begin position="1715"/>
        <end position="1736"/>
    </location>
</feature>
<feature type="compositionally biased region" description="Polar residues" evidence="1">
    <location>
        <begin position="467"/>
        <end position="484"/>
    </location>
</feature>
<accession>A0A2H6KDA1</accession>
<evidence type="ECO:0000313" key="3">
    <source>
        <dbReference type="EMBL" id="GBE60967.1"/>
    </source>
</evidence>
<reference evidence="3 4" key="1">
    <citation type="journal article" date="2017" name="BMC Genomics">
        <title>Whole-genome assembly of Babesia ovata and comparative genomics between closely related pathogens.</title>
        <authorList>
            <person name="Yamagishi J."/>
            <person name="Asada M."/>
            <person name="Hakimi H."/>
            <person name="Tanaka T.Q."/>
            <person name="Sugimoto C."/>
            <person name="Kawazu S."/>
        </authorList>
    </citation>
    <scope>NUCLEOTIDE SEQUENCE [LARGE SCALE GENOMIC DNA]</scope>
    <source>
        <strain evidence="3 4">Miyake</strain>
    </source>
</reference>
<keyword evidence="2" id="KW-0812">Transmembrane</keyword>
<dbReference type="VEuPathDB" id="PiroplasmaDB:BOVATA_024600"/>
<organism evidence="3 4">
    <name type="scientific">Babesia ovata</name>
    <dbReference type="NCBI Taxonomy" id="189622"/>
    <lineage>
        <taxon>Eukaryota</taxon>
        <taxon>Sar</taxon>
        <taxon>Alveolata</taxon>
        <taxon>Apicomplexa</taxon>
        <taxon>Aconoidasida</taxon>
        <taxon>Piroplasmida</taxon>
        <taxon>Babesiidae</taxon>
        <taxon>Babesia</taxon>
    </lineage>
</organism>
<evidence type="ECO:0000313" key="4">
    <source>
        <dbReference type="Proteomes" id="UP000236319"/>
    </source>
</evidence>
<comment type="caution">
    <text evidence="3">The sequence shown here is derived from an EMBL/GenBank/DDBJ whole genome shotgun (WGS) entry which is preliminary data.</text>
</comment>
<dbReference type="OrthoDB" id="6410656at2759"/>
<name>A0A2H6KDA1_9APIC</name>
<dbReference type="GeneID" id="39874737"/>
<protein>
    <submittedName>
        <fullName evidence="3">Ribosome binding protein</fullName>
    </submittedName>
</protein>
<keyword evidence="2" id="KW-1133">Transmembrane helix</keyword>
<keyword evidence="2" id="KW-0472">Membrane</keyword>
<dbReference type="RefSeq" id="XP_028867210.1">
    <property type="nucleotide sequence ID" value="XM_029011377.1"/>
</dbReference>
<feature type="region of interest" description="Disordered" evidence="1">
    <location>
        <begin position="1011"/>
        <end position="1041"/>
    </location>
</feature>
<feature type="region of interest" description="Disordered" evidence="1">
    <location>
        <begin position="409"/>
        <end position="747"/>
    </location>
</feature>
<dbReference type="Proteomes" id="UP000236319">
    <property type="component" value="Unassembled WGS sequence"/>
</dbReference>
<proteinExistence type="predicted"/>
<feature type="compositionally biased region" description="Basic and acidic residues" evidence="1">
    <location>
        <begin position="430"/>
        <end position="440"/>
    </location>
</feature>
<feature type="region of interest" description="Disordered" evidence="1">
    <location>
        <begin position="774"/>
        <end position="795"/>
    </location>
</feature>
<gene>
    <name evidence="3" type="ORF">BOVATA_024600</name>
</gene>